<dbReference type="GO" id="GO:1902494">
    <property type="term" value="C:catalytic complex"/>
    <property type="evidence" value="ECO:0007669"/>
    <property type="project" value="UniProtKB-ARBA"/>
</dbReference>
<proteinExistence type="inferred from homology"/>
<dbReference type="FunFam" id="1.10.10.1590:FF:000001">
    <property type="entry name" value="NADH-quinone oxidoreductase subunit E"/>
    <property type="match status" value="1"/>
</dbReference>
<keyword evidence="2" id="KW-0001">2Fe-2S</keyword>
<protein>
    <submittedName>
        <fullName evidence="11">NADH dehydrogenase [ubiquinone] flavoprotein 2, mitochondrial</fullName>
    </submittedName>
</protein>
<reference evidence="9 10" key="2">
    <citation type="submission" date="2018-11" db="EMBL/GenBank/DDBJ databases">
        <authorList>
            <consortium name="Pathogen Informatics"/>
        </authorList>
    </citation>
    <scope>NUCLEOTIDE SEQUENCE [LARGE SCALE GENOMIC DNA]</scope>
</reference>
<organism evidence="11">
    <name type="scientific">Nippostrongylus brasiliensis</name>
    <name type="common">Rat hookworm</name>
    <dbReference type="NCBI Taxonomy" id="27835"/>
    <lineage>
        <taxon>Eukaryota</taxon>
        <taxon>Metazoa</taxon>
        <taxon>Ecdysozoa</taxon>
        <taxon>Nematoda</taxon>
        <taxon>Chromadorea</taxon>
        <taxon>Rhabditida</taxon>
        <taxon>Rhabditina</taxon>
        <taxon>Rhabditomorpha</taxon>
        <taxon>Strongyloidea</taxon>
        <taxon>Heligmosomidae</taxon>
        <taxon>Nippostrongylus</taxon>
    </lineage>
</organism>
<dbReference type="InterPro" id="IPR041921">
    <property type="entry name" value="NuoE_N"/>
</dbReference>
<comment type="cofactor">
    <cofactor evidence="8">
        <name>[2Fe-2S] cluster</name>
        <dbReference type="ChEBI" id="CHEBI:190135"/>
    </cofactor>
</comment>
<dbReference type="PROSITE" id="PS01099">
    <property type="entry name" value="COMPLEX1_24K"/>
    <property type="match status" value="1"/>
</dbReference>
<dbReference type="Pfam" id="PF01257">
    <property type="entry name" value="2Fe-2S_thioredx"/>
    <property type="match status" value="1"/>
</dbReference>
<evidence type="ECO:0000256" key="3">
    <source>
        <dbReference type="ARBA" id="ARBA00022723"/>
    </source>
</evidence>
<dbReference type="InterPro" id="IPR002023">
    <property type="entry name" value="NuoE-like"/>
</dbReference>
<dbReference type="InterPro" id="IPR036249">
    <property type="entry name" value="Thioredoxin-like_sf"/>
</dbReference>
<evidence type="ECO:0000256" key="1">
    <source>
        <dbReference type="ARBA" id="ARBA00010643"/>
    </source>
</evidence>
<dbReference type="GO" id="GO:0051537">
    <property type="term" value="F:2 iron, 2 sulfur cluster binding"/>
    <property type="evidence" value="ECO:0007669"/>
    <property type="project" value="UniProtKB-KW"/>
</dbReference>
<reference evidence="11" key="1">
    <citation type="submission" date="2017-02" db="UniProtKB">
        <authorList>
            <consortium name="WormBaseParasite"/>
        </authorList>
    </citation>
    <scope>IDENTIFICATION</scope>
</reference>
<dbReference type="GO" id="GO:0003954">
    <property type="term" value="F:NADH dehydrogenase activity"/>
    <property type="evidence" value="ECO:0007669"/>
    <property type="project" value="TreeGrafter"/>
</dbReference>
<dbReference type="CDD" id="cd03064">
    <property type="entry name" value="TRX_Fd_NuoE"/>
    <property type="match status" value="1"/>
</dbReference>
<evidence type="ECO:0000313" key="11">
    <source>
        <dbReference type="WBParaSite" id="NBR_0000724401-mRNA-1"/>
    </source>
</evidence>
<evidence type="ECO:0000256" key="5">
    <source>
        <dbReference type="ARBA" id="ARBA00023004"/>
    </source>
</evidence>
<evidence type="ECO:0000256" key="8">
    <source>
        <dbReference type="ARBA" id="ARBA00034078"/>
    </source>
</evidence>
<keyword evidence="3" id="KW-0479">Metal-binding</keyword>
<dbReference type="PANTHER" id="PTHR10371">
    <property type="entry name" value="NADH DEHYDROGENASE UBIQUINONE FLAVOPROTEIN 2, MITOCHONDRIAL"/>
    <property type="match status" value="1"/>
</dbReference>
<evidence type="ECO:0000313" key="10">
    <source>
        <dbReference type="Proteomes" id="UP000271162"/>
    </source>
</evidence>
<evidence type="ECO:0000313" key="9">
    <source>
        <dbReference type="EMBL" id="VDL70834.1"/>
    </source>
</evidence>
<dbReference type="EMBL" id="UYSL01019871">
    <property type="protein sequence ID" value="VDL70834.1"/>
    <property type="molecule type" value="Genomic_DNA"/>
</dbReference>
<dbReference type="GO" id="GO:0006120">
    <property type="term" value="P:mitochondrial electron transport, NADH to ubiquinone"/>
    <property type="evidence" value="ECO:0007669"/>
    <property type="project" value="UniProtKB-ARBA"/>
</dbReference>
<keyword evidence="4" id="KW-1278">Translocase</keyword>
<evidence type="ECO:0000256" key="2">
    <source>
        <dbReference type="ARBA" id="ARBA00022714"/>
    </source>
</evidence>
<dbReference type="WBParaSite" id="NBR_0000724401-mRNA-1">
    <property type="protein sequence ID" value="NBR_0000724401-mRNA-1"/>
    <property type="gene ID" value="NBR_0000724401"/>
</dbReference>
<comment type="similarity">
    <text evidence="1">Belongs to the complex I 24 kDa subunit family.</text>
</comment>
<dbReference type="GO" id="GO:0098796">
    <property type="term" value="C:membrane protein complex"/>
    <property type="evidence" value="ECO:0007669"/>
    <property type="project" value="UniProtKB-ARBA"/>
</dbReference>
<dbReference type="Gene3D" id="3.40.30.10">
    <property type="entry name" value="Glutaredoxin"/>
    <property type="match status" value="1"/>
</dbReference>
<dbReference type="NCBIfam" id="NF005722">
    <property type="entry name" value="PRK07539.1-2"/>
    <property type="match status" value="1"/>
</dbReference>
<dbReference type="GO" id="GO:0046872">
    <property type="term" value="F:metal ion binding"/>
    <property type="evidence" value="ECO:0007669"/>
    <property type="project" value="UniProtKB-KW"/>
</dbReference>
<gene>
    <name evidence="9" type="ORF">NBR_LOCUS7245</name>
</gene>
<dbReference type="AlphaFoldDB" id="A0A0N4XWH5"/>
<evidence type="ECO:0000256" key="4">
    <source>
        <dbReference type="ARBA" id="ARBA00022967"/>
    </source>
</evidence>
<keyword evidence="7" id="KW-0520">NAD</keyword>
<dbReference type="GO" id="GO:0005743">
    <property type="term" value="C:mitochondrial inner membrane"/>
    <property type="evidence" value="ECO:0007669"/>
    <property type="project" value="UniProtKB-ARBA"/>
</dbReference>
<keyword evidence="6" id="KW-0411">Iron-sulfur</keyword>
<name>A0A0N4XWH5_NIPBR</name>
<dbReference type="NCBIfam" id="NF005725">
    <property type="entry name" value="PRK07539.1-5"/>
    <property type="match status" value="1"/>
</dbReference>
<dbReference type="GO" id="GO:0008137">
    <property type="term" value="F:NADH dehydrogenase (ubiquinone) activity"/>
    <property type="evidence" value="ECO:0007669"/>
    <property type="project" value="UniProtKB-ARBA"/>
</dbReference>
<dbReference type="NCBIfam" id="TIGR01958">
    <property type="entry name" value="nuoE_fam"/>
    <property type="match status" value="1"/>
</dbReference>
<evidence type="ECO:0000256" key="7">
    <source>
        <dbReference type="ARBA" id="ARBA00023027"/>
    </source>
</evidence>
<evidence type="ECO:0000256" key="6">
    <source>
        <dbReference type="ARBA" id="ARBA00023014"/>
    </source>
</evidence>
<keyword evidence="10" id="KW-1185">Reference proteome</keyword>
<keyword evidence="5" id="KW-0408">Iron</keyword>
<dbReference type="STRING" id="27835.A0A0N4XWH5"/>
<dbReference type="Proteomes" id="UP000271162">
    <property type="component" value="Unassembled WGS sequence"/>
</dbReference>
<dbReference type="PANTHER" id="PTHR10371:SF3">
    <property type="entry name" value="NADH DEHYDROGENASE [UBIQUINONE] FLAVOPROTEIN 2, MITOCHONDRIAL"/>
    <property type="match status" value="1"/>
</dbReference>
<dbReference type="SUPFAM" id="SSF52833">
    <property type="entry name" value="Thioredoxin-like"/>
    <property type="match status" value="1"/>
</dbReference>
<sequence length="424" mass="46859">MYLQVPAALSGPAVPPVTFSIGDRFSSDIENPSQQIGNAVIGTLEQILQRTRPHTYSNSLILSLEDLPICKGSELDEIAFVIFPLVAAVEALPDQIAAASLIGYWLCLRIMASYWQLSADRITVAQRATSVAKELWMALAPEIFKMRCHVSGNATVYTWGEVNGVRQCIKNKSPGRGSRDECVSFLDWEDRSDPSETDGRPVLTRILATGLMVHRDTETNNLNVKFEFNAENKKRLEAIMAIYPEGHKSAALIPALDLAQRQHGWLPISAMHEVARIVGVPRMRAYEVATFYTMFNRQPVGKYFLQVCATTPCMLRGAETVTETIEKKLGIHVGETTKDGLFTLAEVECLGACVNAPMIQINDDYYEDLTVKDVEEILDDLKAGKRPQPGPRSGRLAAEPLGKPTSLTVSAVRLVSHSLFRKVL</sequence>
<dbReference type="InterPro" id="IPR042128">
    <property type="entry name" value="NuoE_dom"/>
</dbReference>
<accession>A0A0N4XWH5</accession>
<dbReference type="Gene3D" id="1.10.10.1590">
    <property type="entry name" value="NADH-quinone oxidoreductase subunit E"/>
    <property type="match status" value="1"/>
</dbReference>
<dbReference type="FunFam" id="3.40.30.10:FF:000022">
    <property type="entry name" value="NADH dehydrogenase flavoprotein 2, mitochondrial"/>
    <property type="match status" value="1"/>
</dbReference>